<dbReference type="KEGG" id="rpc:RPC_0927"/>
<proteinExistence type="predicted"/>
<dbReference type="EMBL" id="CP000301">
    <property type="protein sequence ID" value="ABD86497.1"/>
    <property type="molecule type" value="Genomic_DNA"/>
</dbReference>
<dbReference type="HOGENOM" id="CLU_2571600_0_0_5"/>
<accession>Q21AT9</accession>
<dbReference type="AlphaFoldDB" id="Q21AT9"/>
<organism evidence="1">
    <name type="scientific">Rhodopseudomonas palustris (strain BisB18)</name>
    <dbReference type="NCBI Taxonomy" id="316056"/>
    <lineage>
        <taxon>Bacteria</taxon>
        <taxon>Pseudomonadati</taxon>
        <taxon>Pseudomonadota</taxon>
        <taxon>Alphaproteobacteria</taxon>
        <taxon>Hyphomicrobiales</taxon>
        <taxon>Nitrobacteraceae</taxon>
        <taxon>Rhodopseudomonas</taxon>
    </lineage>
</organism>
<protein>
    <submittedName>
        <fullName evidence="1">Uncharacterized protein</fullName>
    </submittedName>
</protein>
<sequence length="81" mass="8454">MIMGSCSVRNTGAGCRVMRSELLRPADPGRLLAQHQGRTVVVGFAVAERGTAMAAGADSGRRPGSAQLVADEVDDILRGRC</sequence>
<evidence type="ECO:0000313" key="1">
    <source>
        <dbReference type="EMBL" id="ABD86497.1"/>
    </source>
</evidence>
<name>Q21AT9_RHOPB</name>
<reference evidence="1" key="1">
    <citation type="submission" date="2006-03" db="EMBL/GenBank/DDBJ databases">
        <title>Complete sequence of Rhodopseudomonas palustris BisB18.</title>
        <authorList>
            <consortium name="US DOE Joint Genome Institute"/>
            <person name="Copeland A."/>
            <person name="Lucas S."/>
            <person name="Lapidus A."/>
            <person name="Barry K."/>
            <person name="Detter J.C."/>
            <person name="Glavina del Rio T."/>
            <person name="Hammon N."/>
            <person name="Israni S."/>
            <person name="Dalin E."/>
            <person name="Tice H."/>
            <person name="Pitluck S."/>
            <person name="Chain P."/>
            <person name="Malfatti S."/>
            <person name="Shin M."/>
            <person name="Vergez L."/>
            <person name="Schmutz J."/>
            <person name="Larimer F."/>
            <person name="Land M."/>
            <person name="Hauser L."/>
            <person name="Pelletier D.A."/>
            <person name="Kyrpides N."/>
            <person name="Anderson I."/>
            <person name="Oda Y."/>
            <person name="Harwood C.S."/>
            <person name="Richardson P."/>
        </authorList>
    </citation>
    <scope>NUCLEOTIDE SEQUENCE [LARGE SCALE GENOMIC DNA]</scope>
    <source>
        <strain evidence="1">BisB18</strain>
    </source>
</reference>
<gene>
    <name evidence="1" type="ordered locus">RPC_0927</name>
</gene>